<feature type="domain" description="DZIP3-like HEPN" evidence="2">
    <location>
        <begin position="168"/>
        <end position="283"/>
    </location>
</feature>
<dbReference type="EMBL" id="UYJE01000987">
    <property type="protein sequence ID" value="VDH98258.1"/>
    <property type="molecule type" value="Genomic_DNA"/>
</dbReference>
<keyword evidence="1" id="KW-0812">Transmembrane</keyword>
<organism evidence="3 4">
    <name type="scientific">Mytilus galloprovincialis</name>
    <name type="common">Mediterranean mussel</name>
    <dbReference type="NCBI Taxonomy" id="29158"/>
    <lineage>
        <taxon>Eukaryota</taxon>
        <taxon>Metazoa</taxon>
        <taxon>Spiralia</taxon>
        <taxon>Lophotrochozoa</taxon>
        <taxon>Mollusca</taxon>
        <taxon>Bivalvia</taxon>
        <taxon>Autobranchia</taxon>
        <taxon>Pteriomorphia</taxon>
        <taxon>Mytilida</taxon>
        <taxon>Mytiloidea</taxon>
        <taxon>Mytilidae</taxon>
        <taxon>Mytilinae</taxon>
        <taxon>Mytilus</taxon>
    </lineage>
</organism>
<comment type="caution">
    <text evidence="3">The sequence shown here is derived from an EMBL/GenBank/DDBJ whole genome shotgun (WGS) entry which is preliminary data.</text>
</comment>
<dbReference type="InterPro" id="IPR041249">
    <property type="entry name" value="HEPN_DZIP3"/>
</dbReference>
<keyword evidence="4" id="KW-1185">Reference proteome</keyword>
<sequence length="617" mass="71595">MGKSSRNDTKCRCDHKKNYSFIKTPRNVYYCVPTKEDCSCYFKLCPINLTLSADYSCTKSSLKNQTQFTAMKEYNSSEDENTRVLKGKKEILMTLEFESLSLTAAAVCCIVFILIIAYGVLKLRERQVDAETPQLRTPAEQNYLRMILLLYRVACPVFRIYFNHEIHPSQLRRSLDKNRSKMVKGYRGKEKLINDYQWNLLFVCSKVTSENFDIKLMKILLRELGNIYIRDSFQVKSVNIYMAMASVINYNRNTAVMSCDGQLSNDQFIECYNKIGQDVLTLMSLNDERLAISCDQEQIRLIGRLLALNPIYIDVKKVCRFIDMSERYLALILDKIISEYCGLKNVSRQCILIEDKHQIYHNRIKTEACCKCSVPGLHPYIKHISEEQWKSLYEKTYGSTMHSCPSNLKTCIESYIPKKINTDDLSVSMSLVQNSQNMAIHIMSRICGNRFDTFLMEHKHTLYHNVWNMRCCRCIKAPTKKRSISEDEWNTLYQKDNNIICKTIPDGCCCHFSFRNDIKYSDIDSTLLSKIFRVAGPIGVFNNIPKNAFLSFLHWTADDKKLLNALTDLLGVIDDKMFRQKLLSSIHSQSDENIAESTTADENDAHMWVTRHMRKPE</sequence>
<reference evidence="3" key="1">
    <citation type="submission" date="2018-11" db="EMBL/GenBank/DDBJ databases">
        <authorList>
            <person name="Alioto T."/>
            <person name="Alioto T."/>
        </authorList>
    </citation>
    <scope>NUCLEOTIDE SEQUENCE</scope>
</reference>
<dbReference type="Pfam" id="PF18738">
    <property type="entry name" value="HEPN_DZIP3"/>
    <property type="match status" value="1"/>
</dbReference>
<accession>A0A8B6C195</accession>
<evidence type="ECO:0000313" key="3">
    <source>
        <dbReference type="EMBL" id="VDH98258.1"/>
    </source>
</evidence>
<feature type="transmembrane region" description="Helical" evidence="1">
    <location>
        <begin position="100"/>
        <end position="121"/>
    </location>
</feature>
<name>A0A8B6C195_MYTGA</name>
<proteinExistence type="predicted"/>
<evidence type="ECO:0000256" key="1">
    <source>
        <dbReference type="SAM" id="Phobius"/>
    </source>
</evidence>
<keyword evidence="1" id="KW-0472">Membrane</keyword>
<evidence type="ECO:0000313" key="4">
    <source>
        <dbReference type="Proteomes" id="UP000596742"/>
    </source>
</evidence>
<dbReference type="AlphaFoldDB" id="A0A8B6C195"/>
<dbReference type="OrthoDB" id="10469981at2759"/>
<gene>
    <name evidence="3" type="ORF">MGAL_10B066061</name>
</gene>
<feature type="non-terminal residue" evidence="3">
    <location>
        <position position="617"/>
    </location>
</feature>
<keyword evidence="1" id="KW-1133">Transmembrane helix</keyword>
<protein>
    <recommendedName>
        <fullName evidence="2">DZIP3-like HEPN domain-containing protein</fullName>
    </recommendedName>
</protein>
<dbReference type="Proteomes" id="UP000596742">
    <property type="component" value="Unassembled WGS sequence"/>
</dbReference>
<evidence type="ECO:0000259" key="2">
    <source>
        <dbReference type="Pfam" id="PF18738"/>
    </source>
</evidence>